<sequence length="351" mass="39926">MYREALWRYLRFIQETRRQKDVRNENENAEDNATDASADNETANDDVFHDLMKMSDIPPAHSISNIVIDIQGFRDVEENFISKEIAVLAINAMITGHWIMTPPHLFGDLPERVRRENNWLTRNYHGIEWFDENVNPKYFTIQLLIHYTPRTLHLAEEQGEEKNHDISRNIEAWRKNIVIEKSAKSEGEQAIDEEIKNLQNSSCQPDLYRPDIDNTNTSVSQTSNFENSITHMTVKESPRGRLWTEPISAWVVMDRVNQNAPFNYLIIHALTSSANQSAPFSNRHASGAGGEVMGICFEQTKLREPISPLVVTQAAASLLVVARVAASPLVLERAPASLLILRAAATLRIEQ</sequence>
<feature type="region of interest" description="Disordered" evidence="1">
    <location>
        <begin position="20"/>
        <end position="41"/>
    </location>
</feature>
<dbReference type="AlphaFoldDB" id="F4WJM1"/>
<organism evidence="3">
    <name type="scientific">Acromyrmex echinatior</name>
    <name type="common">Panamanian leafcutter ant</name>
    <name type="synonym">Acromyrmex octospinosus echinatior</name>
    <dbReference type="NCBI Taxonomy" id="103372"/>
    <lineage>
        <taxon>Eukaryota</taxon>
        <taxon>Metazoa</taxon>
        <taxon>Ecdysozoa</taxon>
        <taxon>Arthropoda</taxon>
        <taxon>Hexapoda</taxon>
        <taxon>Insecta</taxon>
        <taxon>Pterygota</taxon>
        <taxon>Neoptera</taxon>
        <taxon>Endopterygota</taxon>
        <taxon>Hymenoptera</taxon>
        <taxon>Apocrita</taxon>
        <taxon>Aculeata</taxon>
        <taxon>Formicoidea</taxon>
        <taxon>Formicidae</taxon>
        <taxon>Myrmicinae</taxon>
        <taxon>Acromyrmex</taxon>
    </lineage>
</organism>
<dbReference type="InParanoid" id="F4WJM1"/>
<protein>
    <submittedName>
        <fullName evidence="2">Uncharacterized protein</fullName>
    </submittedName>
</protein>
<dbReference type="STRING" id="103372.F4WJM1"/>
<proteinExistence type="predicted"/>
<accession>F4WJM1</accession>
<keyword evidence="3" id="KW-1185">Reference proteome</keyword>
<gene>
    <name evidence="2" type="ORF">G5I_05902</name>
</gene>
<name>F4WJM1_ACREC</name>
<reference evidence="2" key="1">
    <citation type="submission" date="2011-02" db="EMBL/GenBank/DDBJ databases">
        <title>The genome of the leaf-cutting ant Acromyrmex echinatior suggests key adaptations to social evolution and fungus farming.</title>
        <authorList>
            <person name="Nygaard S."/>
            <person name="Zhang G."/>
        </authorList>
    </citation>
    <scope>NUCLEOTIDE SEQUENCE</scope>
</reference>
<evidence type="ECO:0000313" key="3">
    <source>
        <dbReference type="Proteomes" id="UP000007755"/>
    </source>
</evidence>
<dbReference type="eggNOG" id="ENOG502T9E3">
    <property type="taxonomic scope" value="Eukaryota"/>
</dbReference>
<dbReference type="Proteomes" id="UP000007755">
    <property type="component" value="Unassembled WGS sequence"/>
</dbReference>
<evidence type="ECO:0000313" key="2">
    <source>
        <dbReference type="EMBL" id="EGI65602.1"/>
    </source>
</evidence>
<dbReference type="EMBL" id="GL888185">
    <property type="protein sequence ID" value="EGI65602.1"/>
    <property type="molecule type" value="Genomic_DNA"/>
</dbReference>
<evidence type="ECO:0000256" key="1">
    <source>
        <dbReference type="SAM" id="MobiDB-lite"/>
    </source>
</evidence>